<feature type="compositionally biased region" description="Low complexity" evidence="5">
    <location>
        <begin position="21"/>
        <end position="31"/>
    </location>
</feature>
<dbReference type="PANTHER" id="PTHR33823">
    <property type="entry name" value="RNA POLYMERASE-BINDING TRANSCRIPTION FACTOR DKSA-RELATED"/>
    <property type="match status" value="1"/>
</dbReference>
<evidence type="ECO:0000313" key="9">
    <source>
        <dbReference type="Proteomes" id="UP000653472"/>
    </source>
</evidence>
<dbReference type="InterPro" id="IPR048489">
    <property type="entry name" value="DksA_N"/>
</dbReference>
<feature type="compositionally biased region" description="Low complexity" evidence="5">
    <location>
        <begin position="87"/>
        <end position="110"/>
    </location>
</feature>
<evidence type="ECO:0000259" key="7">
    <source>
        <dbReference type="Pfam" id="PF21157"/>
    </source>
</evidence>
<organism evidence="8 9">
    <name type="scientific">Solimonas marina</name>
    <dbReference type="NCBI Taxonomy" id="2714601"/>
    <lineage>
        <taxon>Bacteria</taxon>
        <taxon>Pseudomonadati</taxon>
        <taxon>Pseudomonadota</taxon>
        <taxon>Gammaproteobacteria</taxon>
        <taxon>Nevskiales</taxon>
        <taxon>Nevskiaceae</taxon>
        <taxon>Solimonas</taxon>
    </lineage>
</organism>
<feature type="region of interest" description="Disordered" evidence="5">
    <location>
        <begin position="1"/>
        <end position="110"/>
    </location>
</feature>
<dbReference type="SUPFAM" id="SSF109635">
    <property type="entry name" value="DnaK suppressor protein DksA, alpha-hairpin domain"/>
    <property type="match status" value="1"/>
</dbReference>
<evidence type="ECO:0000256" key="3">
    <source>
        <dbReference type="ARBA" id="ARBA00022833"/>
    </source>
</evidence>
<dbReference type="SUPFAM" id="SSF57716">
    <property type="entry name" value="Glucocorticoid receptor-like (DNA-binding domain)"/>
    <property type="match status" value="1"/>
</dbReference>
<proteinExistence type="predicted"/>
<dbReference type="NCBIfam" id="TIGR02420">
    <property type="entry name" value="dksA"/>
    <property type="match status" value="1"/>
</dbReference>
<feature type="domain" description="Zinc finger DksA/TraR C4-type" evidence="6">
    <location>
        <begin position="211"/>
        <end position="238"/>
    </location>
</feature>
<evidence type="ECO:0000256" key="4">
    <source>
        <dbReference type="PROSITE-ProRule" id="PRU00510"/>
    </source>
</evidence>
<name>A0A969WEU8_9GAMM</name>
<reference evidence="8" key="1">
    <citation type="submission" date="2020-03" db="EMBL/GenBank/DDBJ databases">
        <title>Solimonas marina sp. nov., isolated from deep seawater of the Pacific Ocean.</title>
        <authorList>
            <person name="Liu X."/>
            <person name="Lai Q."/>
            <person name="Sun F."/>
            <person name="Gai Y."/>
            <person name="Li G."/>
            <person name="Shao Z."/>
        </authorList>
    </citation>
    <scope>NUCLEOTIDE SEQUENCE</scope>
    <source>
        <strain evidence="8">C16B3</strain>
    </source>
</reference>
<dbReference type="Pfam" id="PF21157">
    <property type="entry name" value="DksA_N"/>
    <property type="match status" value="1"/>
</dbReference>
<dbReference type="PROSITE" id="PS51128">
    <property type="entry name" value="ZF_DKSA_2"/>
    <property type="match status" value="1"/>
</dbReference>
<feature type="domain" description="DnaK suppressor protein DksA N-terminal" evidence="7">
    <location>
        <begin position="138"/>
        <end position="207"/>
    </location>
</feature>
<dbReference type="Proteomes" id="UP000653472">
    <property type="component" value="Unassembled WGS sequence"/>
</dbReference>
<gene>
    <name evidence="8" type="primary">dksA</name>
    <name evidence="8" type="ORF">G7Y82_14165</name>
</gene>
<dbReference type="EMBL" id="JAAVXB010000008">
    <property type="protein sequence ID" value="NKF23460.1"/>
    <property type="molecule type" value="Genomic_DNA"/>
</dbReference>
<comment type="caution">
    <text evidence="8">The sequence shown here is derived from an EMBL/GenBank/DDBJ whole genome shotgun (WGS) entry which is preliminary data.</text>
</comment>
<dbReference type="GO" id="GO:0008270">
    <property type="term" value="F:zinc ion binding"/>
    <property type="evidence" value="ECO:0007669"/>
    <property type="project" value="UniProtKB-KW"/>
</dbReference>
<keyword evidence="2" id="KW-0863">Zinc-finger</keyword>
<dbReference type="InterPro" id="IPR000962">
    <property type="entry name" value="Znf_DskA_TraR"/>
</dbReference>
<evidence type="ECO:0000256" key="2">
    <source>
        <dbReference type="ARBA" id="ARBA00022771"/>
    </source>
</evidence>
<protein>
    <submittedName>
        <fullName evidence="8">RNA polymerase-binding protein DksA</fullName>
    </submittedName>
</protein>
<keyword evidence="3" id="KW-0862">Zinc</keyword>
<evidence type="ECO:0000256" key="1">
    <source>
        <dbReference type="ARBA" id="ARBA00022723"/>
    </source>
</evidence>
<dbReference type="PANTHER" id="PTHR33823:SF2">
    <property type="entry name" value="RNA POLYMERASE-BINDING TRANSCRIPTION FACTOR DKSA"/>
    <property type="match status" value="1"/>
</dbReference>
<dbReference type="Pfam" id="PF01258">
    <property type="entry name" value="zf-dskA_traR"/>
    <property type="match status" value="1"/>
</dbReference>
<feature type="compositionally biased region" description="Polar residues" evidence="5">
    <location>
        <begin position="57"/>
        <end position="78"/>
    </location>
</feature>
<keyword evidence="1" id="KW-0479">Metal-binding</keyword>
<sequence length="253" mass="27949">MKASTASAKKGVKPKTAAPSTAVKKNTAAKKPTPPNSGQTHDKLQRVPAGNAALTAAKTTTRSSTQPTVKKSSGNVTVQEKGKSPKKAAAAASNTPTTKTKAARAASKVKQVTRAPGALLTEDDLREMSEDDYMNDAQLEFFRTRLLQMREEVLQRELEVKERLHEREVFADPADRATAEEEHWLDLRLRERESLLLKKIDDALRRIEGKDYGYCEKTGDPIGIPRLLARPTATVCVDIKGQDERVEAQFRDR</sequence>
<evidence type="ECO:0000259" key="6">
    <source>
        <dbReference type="Pfam" id="PF01258"/>
    </source>
</evidence>
<feature type="zinc finger region" description="dksA C4-type" evidence="4">
    <location>
        <begin position="215"/>
        <end position="239"/>
    </location>
</feature>
<dbReference type="InterPro" id="IPR037187">
    <property type="entry name" value="DnaK_N"/>
</dbReference>
<keyword evidence="9" id="KW-1185">Reference proteome</keyword>
<evidence type="ECO:0000256" key="5">
    <source>
        <dbReference type="SAM" id="MobiDB-lite"/>
    </source>
</evidence>
<dbReference type="Gene3D" id="1.20.120.910">
    <property type="entry name" value="DksA, coiled-coil domain"/>
    <property type="match status" value="1"/>
</dbReference>
<dbReference type="InterPro" id="IPR012784">
    <property type="entry name" value="DksA_RNA_pol-bd"/>
</dbReference>
<dbReference type="AlphaFoldDB" id="A0A969WEU8"/>
<accession>A0A969WEU8</accession>
<evidence type="ECO:0000313" key="8">
    <source>
        <dbReference type="EMBL" id="NKF23460.1"/>
    </source>
</evidence>